<accession>A0A401GZE9</accession>
<evidence type="ECO:0000256" key="1">
    <source>
        <dbReference type="ARBA" id="ARBA00006484"/>
    </source>
</evidence>
<keyword evidence="2" id="KW-0560">Oxidoreductase</keyword>
<keyword evidence="4" id="KW-1185">Reference proteome</keyword>
<dbReference type="AlphaFoldDB" id="A0A401GZE9"/>
<comment type="similarity">
    <text evidence="1">Belongs to the short-chain dehydrogenases/reductases (SDR) family.</text>
</comment>
<dbReference type="GO" id="GO:0016491">
    <property type="term" value="F:oxidoreductase activity"/>
    <property type="evidence" value="ECO:0007669"/>
    <property type="project" value="UniProtKB-KW"/>
</dbReference>
<dbReference type="Proteomes" id="UP000287166">
    <property type="component" value="Unassembled WGS sequence"/>
</dbReference>
<dbReference type="PANTHER" id="PTHR43899:SF13">
    <property type="entry name" value="RH59310P"/>
    <property type="match status" value="1"/>
</dbReference>
<organism evidence="3 4">
    <name type="scientific">Sparassis crispa</name>
    <dbReference type="NCBI Taxonomy" id="139825"/>
    <lineage>
        <taxon>Eukaryota</taxon>
        <taxon>Fungi</taxon>
        <taxon>Dikarya</taxon>
        <taxon>Basidiomycota</taxon>
        <taxon>Agaricomycotina</taxon>
        <taxon>Agaricomycetes</taxon>
        <taxon>Polyporales</taxon>
        <taxon>Sparassidaceae</taxon>
        <taxon>Sparassis</taxon>
    </lineage>
</organism>
<dbReference type="Pfam" id="PF00106">
    <property type="entry name" value="adh_short"/>
    <property type="match status" value="1"/>
</dbReference>
<dbReference type="OrthoDB" id="47007at2759"/>
<name>A0A401GZE9_9APHY</name>
<dbReference type="PANTHER" id="PTHR43899">
    <property type="entry name" value="RH59310P"/>
    <property type="match status" value="1"/>
</dbReference>
<gene>
    <name evidence="3" type="ORF">SCP_1102220</name>
</gene>
<dbReference type="GeneID" id="38784462"/>
<dbReference type="STRING" id="139825.A0A401GZE9"/>
<dbReference type="InterPro" id="IPR036291">
    <property type="entry name" value="NAD(P)-bd_dom_sf"/>
</dbReference>
<dbReference type="GO" id="GO:0005783">
    <property type="term" value="C:endoplasmic reticulum"/>
    <property type="evidence" value="ECO:0007669"/>
    <property type="project" value="TreeGrafter"/>
</dbReference>
<dbReference type="InterPro" id="IPR002347">
    <property type="entry name" value="SDR_fam"/>
</dbReference>
<evidence type="ECO:0000256" key="2">
    <source>
        <dbReference type="ARBA" id="ARBA00023002"/>
    </source>
</evidence>
<comment type="caution">
    <text evidence="3">The sequence shown here is derived from an EMBL/GenBank/DDBJ whole genome shotgun (WGS) entry which is preliminary data.</text>
</comment>
<protein>
    <submittedName>
        <fullName evidence="3">Very-long-chain 3-oxoacyl-CoA reductase</fullName>
    </submittedName>
</protein>
<evidence type="ECO:0000313" key="4">
    <source>
        <dbReference type="Proteomes" id="UP000287166"/>
    </source>
</evidence>
<proteinExistence type="inferred from homology"/>
<evidence type="ECO:0000313" key="3">
    <source>
        <dbReference type="EMBL" id="GBE87545.1"/>
    </source>
</evidence>
<sequence>MHGPSPYVLITGGSDGIDKAIAQDLYDRGFNVIIHGRNEEKTRGVADAIRARSRIHDFAHMVEPFRHLNITLMVHNVGGDSMRREKADELPESHHLSVIQLNAIFPLLLTRALLPALRIAAARGPTMVQFMGSHALPDSDERTWGQPSGVHFSYLVVNAVISGGLHGQVSLTTPSAAYFGKAVVSQIGCGRRRYAPYAAMQWALGFRREEMVDAIMAQAVDELLVAQEKEA</sequence>
<dbReference type="SUPFAM" id="SSF51735">
    <property type="entry name" value="NAD(P)-binding Rossmann-fold domains"/>
    <property type="match status" value="1"/>
</dbReference>
<dbReference type="EMBL" id="BFAD01000011">
    <property type="protein sequence ID" value="GBE87545.1"/>
    <property type="molecule type" value="Genomic_DNA"/>
</dbReference>
<reference evidence="3 4" key="1">
    <citation type="journal article" date="2018" name="Sci. Rep.">
        <title>Genome sequence of the cauliflower mushroom Sparassis crispa (Hanabiratake) and its association with beneficial usage.</title>
        <authorList>
            <person name="Kiyama R."/>
            <person name="Furutani Y."/>
            <person name="Kawaguchi K."/>
            <person name="Nakanishi T."/>
        </authorList>
    </citation>
    <scope>NUCLEOTIDE SEQUENCE [LARGE SCALE GENOMIC DNA]</scope>
</reference>
<dbReference type="RefSeq" id="XP_027618458.1">
    <property type="nucleotide sequence ID" value="XM_027762657.1"/>
</dbReference>
<dbReference type="InterPro" id="IPR051019">
    <property type="entry name" value="VLCFA-Steroid_DH"/>
</dbReference>
<dbReference type="InParanoid" id="A0A401GZE9"/>
<dbReference type="Gene3D" id="3.40.50.720">
    <property type="entry name" value="NAD(P)-binding Rossmann-like Domain"/>
    <property type="match status" value="1"/>
</dbReference>